<reference evidence="2" key="2">
    <citation type="submission" date="2022-10" db="EMBL/GenBank/DDBJ databases">
        <authorList>
            <consortium name="ENA_rothamsted_submissions"/>
            <consortium name="culmorum"/>
            <person name="King R."/>
        </authorList>
    </citation>
    <scope>NUCLEOTIDE SEQUENCE</scope>
</reference>
<protein>
    <recommendedName>
        <fullName evidence="4">Gustatory receptor</fullName>
    </recommendedName>
</protein>
<accession>A0A9N9W8C0</accession>
<evidence type="ECO:0000256" key="1">
    <source>
        <dbReference type="SAM" id="Phobius"/>
    </source>
</evidence>
<organism evidence="2 3">
    <name type="scientific">Diatraea saccharalis</name>
    <name type="common">sugarcane borer</name>
    <dbReference type="NCBI Taxonomy" id="40085"/>
    <lineage>
        <taxon>Eukaryota</taxon>
        <taxon>Metazoa</taxon>
        <taxon>Ecdysozoa</taxon>
        <taxon>Arthropoda</taxon>
        <taxon>Hexapoda</taxon>
        <taxon>Insecta</taxon>
        <taxon>Pterygota</taxon>
        <taxon>Neoptera</taxon>
        <taxon>Endopterygota</taxon>
        <taxon>Lepidoptera</taxon>
        <taxon>Glossata</taxon>
        <taxon>Ditrysia</taxon>
        <taxon>Pyraloidea</taxon>
        <taxon>Crambidae</taxon>
        <taxon>Crambinae</taxon>
        <taxon>Diatraea</taxon>
    </lineage>
</organism>
<proteinExistence type="predicted"/>
<evidence type="ECO:0000313" key="3">
    <source>
        <dbReference type="Proteomes" id="UP001153714"/>
    </source>
</evidence>
<name>A0A9N9W8C0_9NEOP</name>
<dbReference type="OrthoDB" id="6930543at2759"/>
<gene>
    <name evidence="2" type="ORF">DIATSA_LOCUS2105</name>
</gene>
<feature type="transmembrane region" description="Helical" evidence="1">
    <location>
        <begin position="93"/>
        <end position="111"/>
    </location>
</feature>
<evidence type="ECO:0008006" key="4">
    <source>
        <dbReference type="Google" id="ProtNLM"/>
    </source>
</evidence>
<dbReference type="AlphaFoldDB" id="A0A9N9W8C0"/>
<keyword evidence="3" id="KW-1185">Reference proteome</keyword>
<keyword evidence="1" id="KW-0472">Membrane</keyword>
<dbReference type="EMBL" id="OU893342">
    <property type="protein sequence ID" value="CAG9783978.1"/>
    <property type="molecule type" value="Genomic_DNA"/>
</dbReference>
<reference evidence="2" key="1">
    <citation type="submission" date="2021-12" db="EMBL/GenBank/DDBJ databases">
        <authorList>
            <person name="King R."/>
        </authorList>
    </citation>
    <scope>NUCLEOTIDE SEQUENCE</scope>
</reference>
<sequence length="115" mass="12854">MIFQELEAVGAATTVIYTMDATLYCLMLMTSVRAGQNLQNSWTTLKTSLAKLQTVLITYPDITENKAIHDLVRMVHLEPLQAQLMTMPLKMSLIPAAVSMVVTYIIVLLQLKKVI</sequence>
<keyword evidence="1" id="KW-1133">Transmembrane helix</keyword>
<dbReference type="Proteomes" id="UP001153714">
    <property type="component" value="Chromosome 11"/>
</dbReference>
<keyword evidence="1" id="KW-0812">Transmembrane</keyword>
<evidence type="ECO:0000313" key="2">
    <source>
        <dbReference type="EMBL" id="CAG9783978.1"/>
    </source>
</evidence>